<dbReference type="RefSeq" id="WP_289830437.1">
    <property type="nucleotide sequence ID" value="NZ_JAUEDK010000022.1"/>
</dbReference>
<dbReference type="InterPro" id="IPR009061">
    <property type="entry name" value="DNA-bd_dom_put_sf"/>
</dbReference>
<dbReference type="Proteomes" id="UP001168540">
    <property type="component" value="Unassembled WGS sequence"/>
</dbReference>
<dbReference type="SMART" id="SM00422">
    <property type="entry name" value="HTH_MERR"/>
    <property type="match status" value="1"/>
</dbReference>
<dbReference type="InterPro" id="IPR012925">
    <property type="entry name" value="TipAS_dom"/>
</dbReference>
<dbReference type="Pfam" id="PF13411">
    <property type="entry name" value="MerR_1"/>
    <property type="match status" value="1"/>
</dbReference>
<name>A0ABT7XPR9_9NEIS</name>
<dbReference type="PANTHER" id="PTHR30204:SF90">
    <property type="entry name" value="HTH-TYPE TRANSCRIPTIONAL ACTIVATOR MTA"/>
    <property type="match status" value="1"/>
</dbReference>
<dbReference type="InterPro" id="IPR047057">
    <property type="entry name" value="MerR_fam"/>
</dbReference>
<accession>A0ABT7XPR9</accession>
<gene>
    <name evidence="3" type="ORF">QU481_12955</name>
</gene>
<dbReference type="PANTHER" id="PTHR30204">
    <property type="entry name" value="REDOX-CYCLING DRUG-SENSING TRANSCRIPTIONAL ACTIVATOR SOXR"/>
    <property type="match status" value="1"/>
</dbReference>
<organism evidence="3 4">
    <name type="scientific">Crenobacter oryzisoli</name>
    <dbReference type="NCBI Taxonomy" id="3056844"/>
    <lineage>
        <taxon>Bacteria</taxon>
        <taxon>Pseudomonadati</taxon>
        <taxon>Pseudomonadota</taxon>
        <taxon>Betaproteobacteria</taxon>
        <taxon>Neisseriales</taxon>
        <taxon>Neisseriaceae</taxon>
        <taxon>Crenobacter</taxon>
    </lineage>
</organism>
<evidence type="ECO:0000313" key="4">
    <source>
        <dbReference type="Proteomes" id="UP001168540"/>
    </source>
</evidence>
<evidence type="ECO:0000256" key="1">
    <source>
        <dbReference type="ARBA" id="ARBA00023125"/>
    </source>
</evidence>
<comment type="caution">
    <text evidence="3">The sequence shown here is derived from an EMBL/GenBank/DDBJ whole genome shotgun (WGS) entry which is preliminary data.</text>
</comment>
<feature type="domain" description="HTH merR-type" evidence="2">
    <location>
        <begin position="2"/>
        <end position="71"/>
    </location>
</feature>
<keyword evidence="4" id="KW-1185">Reference proteome</keyword>
<dbReference type="InterPro" id="IPR000551">
    <property type="entry name" value="MerR-type_HTH_dom"/>
</dbReference>
<evidence type="ECO:0000313" key="3">
    <source>
        <dbReference type="EMBL" id="MDN0075795.1"/>
    </source>
</evidence>
<dbReference type="EMBL" id="JAUEDK010000022">
    <property type="protein sequence ID" value="MDN0075795.1"/>
    <property type="molecule type" value="Genomic_DNA"/>
</dbReference>
<protein>
    <submittedName>
        <fullName evidence="3">MerR family transcriptional regulator</fullName>
    </submittedName>
</protein>
<dbReference type="CDD" id="cd04788">
    <property type="entry name" value="HTH_NolA-AlbR"/>
    <property type="match status" value="1"/>
</dbReference>
<dbReference type="Pfam" id="PF07739">
    <property type="entry name" value="TipAS"/>
    <property type="match status" value="1"/>
</dbReference>
<dbReference type="SUPFAM" id="SSF46955">
    <property type="entry name" value="Putative DNA-binding domain"/>
    <property type="match status" value="1"/>
</dbReference>
<proteinExistence type="predicted"/>
<reference evidence="3" key="1">
    <citation type="submission" date="2023-06" db="EMBL/GenBank/DDBJ databases">
        <authorList>
            <person name="Zhang S."/>
        </authorList>
    </citation>
    <scope>NUCLEOTIDE SEQUENCE</scope>
    <source>
        <strain evidence="3">SG2303</strain>
    </source>
</reference>
<sequence>MLLKVGELAKRTGLTVRALHHYDGIGLLTPSARSDSGYRLYNANDVTRLYRILALQRLGFALAEIGDMLAGSGPALPGLIAQQLAALDAQIEQALALRTRLQQLQQRLADDAEPTLADWLTTLELMTMYEKYLTSQQADTLRQRKAALGEQYDADWRALTDRVRALIDAKVPPHAAEAQALAQQWTDHAQALVHGDEDLLIKLDAMHRNEPALQSHSGIDAAVLEYVSQAMTEARLPIYAKYFDATEIERLRGNFRRHMPEWPALVGAVRQAMDRGLSPDHPDARALGARWQALSHATFCTNEPAMRDKFMQAVRSEPDLLLNTGIDRALLDFVIAAQGGQPA</sequence>
<keyword evidence="1" id="KW-0238">DNA-binding</keyword>
<dbReference type="PROSITE" id="PS00552">
    <property type="entry name" value="HTH_MERR_1"/>
    <property type="match status" value="1"/>
</dbReference>
<dbReference type="PROSITE" id="PS50937">
    <property type="entry name" value="HTH_MERR_2"/>
    <property type="match status" value="1"/>
</dbReference>
<evidence type="ECO:0000259" key="2">
    <source>
        <dbReference type="PROSITE" id="PS50937"/>
    </source>
</evidence>
<dbReference type="Gene3D" id="1.10.1660.10">
    <property type="match status" value="1"/>
</dbReference>
<dbReference type="PRINTS" id="PR00040">
    <property type="entry name" value="HTHMERR"/>
</dbReference>